<feature type="compositionally biased region" description="Basic residues" evidence="1">
    <location>
        <begin position="163"/>
        <end position="180"/>
    </location>
</feature>
<dbReference type="Proteomes" id="UP000784294">
    <property type="component" value="Unassembled WGS sequence"/>
</dbReference>
<evidence type="ECO:0000256" key="1">
    <source>
        <dbReference type="SAM" id="MobiDB-lite"/>
    </source>
</evidence>
<feature type="signal peptide" evidence="2">
    <location>
        <begin position="1"/>
        <end position="17"/>
    </location>
</feature>
<keyword evidence="4" id="KW-1185">Reference proteome</keyword>
<reference evidence="3" key="1">
    <citation type="submission" date="2018-11" db="EMBL/GenBank/DDBJ databases">
        <authorList>
            <consortium name="Pathogen Informatics"/>
        </authorList>
    </citation>
    <scope>NUCLEOTIDE SEQUENCE</scope>
</reference>
<comment type="caution">
    <text evidence="3">The sequence shown here is derived from an EMBL/GenBank/DDBJ whole genome shotgun (WGS) entry which is preliminary data.</text>
</comment>
<name>A0A3S5B7Q8_9PLAT</name>
<feature type="compositionally biased region" description="Basic and acidic residues" evidence="1">
    <location>
        <begin position="146"/>
        <end position="157"/>
    </location>
</feature>
<protein>
    <submittedName>
        <fullName evidence="3">Uncharacterized protein</fullName>
    </submittedName>
</protein>
<sequence>MLHFIVVVALSLAHSNASVLRADIREIHLVDNNSGLRLTLGGRTKPFKLIRRNGYPTVETVDTVENGTHPRDTYSRPVAAVQTAEQKAGVEDGAKEWENERQLRRRWLRKQRRQRLSEMVPPSSRQQTTSEAGGRLNKRSSYPGRAFDRSGDLEHSALEGSRGKRHQRRQPRTNQHKRLLRRNSRIYEMDGLQELLLTCSSCPGILPVVNGRLGIEGKANRWLVMGRRIRNSRSQMPNGQVQVGNSNERVLYVDSVVG</sequence>
<feature type="chain" id="PRO_5018650892" evidence="2">
    <location>
        <begin position="18"/>
        <end position="258"/>
    </location>
</feature>
<keyword evidence="2" id="KW-0732">Signal</keyword>
<organism evidence="3 4">
    <name type="scientific">Protopolystoma xenopodis</name>
    <dbReference type="NCBI Taxonomy" id="117903"/>
    <lineage>
        <taxon>Eukaryota</taxon>
        <taxon>Metazoa</taxon>
        <taxon>Spiralia</taxon>
        <taxon>Lophotrochozoa</taxon>
        <taxon>Platyhelminthes</taxon>
        <taxon>Monogenea</taxon>
        <taxon>Polyopisthocotylea</taxon>
        <taxon>Polystomatidea</taxon>
        <taxon>Polystomatidae</taxon>
        <taxon>Protopolystoma</taxon>
    </lineage>
</organism>
<gene>
    <name evidence="3" type="ORF">PXEA_LOCUS8882</name>
</gene>
<evidence type="ECO:0000313" key="3">
    <source>
        <dbReference type="EMBL" id="VEL15442.1"/>
    </source>
</evidence>
<evidence type="ECO:0000256" key="2">
    <source>
        <dbReference type="SAM" id="SignalP"/>
    </source>
</evidence>
<proteinExistence type="predicted"/>
<dbReference type="EMBL" id="CAAALY010024612">
    <property type="protein sequence ID" value="VEL15442.1"/>
    <property type="molecule type" value="Genomic_DNA"/>
</dbReference>
<dbReference type="AlphaFoldDB" id="A0A3S5B7Q8"/>
<feature type="region of interest" description="Disordered" evidence="1">
    <location>
        <begin position="111"/>
        <end position="180"/>
    </location>
</feature>
<evidence type="ECO:0000313" key="4">
    <source>
        <dbReference type="Proteomes" id="UP000784294"/>
    </source>
</evidence>
<accession>A0A3S5B7Q8</accession>